<proteinExistence type="predicted"/>
<evidence type="ECO:0000313" key="1">
    <source>
        <dbReference type="EMBL" id="MBI5168314.1"/>
    </source>
</evidence>
<sequence>MHLACDGCEAAAWTGPAPAGGFDAWCERCQSAHAADSAAAACPACGSPLATGTPRFVELWGRLQMLDGALRAWDGEPEPLARLLPMRPRFVSDLTPPAARPGDPDPLAALLEAVRTGRWGDALAVADLDGDPRAHAALAIARERRGETALAAGEWTRALESGEWEQARLARGSLRARAADGAGAAADFALAGTSAAARWNRASLAVHQALAKTPGAPEQRAIAAARAEAGEAPEFWSEPTVGRLAWDLLAERTLARREAGEFTDFDLHVLREAEDLFEHATFWDRAMVLVTYSRLELHGDVSRVAMPAALALASELLAEPAVKGEALAPFAASVTAAYDAAHARDPRRAWRALYLWMRDERLQRYRLPCAACRRGSIGVDGFAGEEPGDESRGG</sequence>
<organism evidence="1 2">
    <name type="scientific">Eiseniibacteriota bacterium</name>
    <dbReference type="NCBI Taxonomy" id="2212470"/>
    <lineage>
        <taxon>Bacteria</taxon>
        <taxon>Candidatus Eiseniibacteriota</taxon>
    </lineage>
</organism>
<protein>
    <submittedName>
        <fullName evidence="1">Uncharacterized protein</fullName>
    </submittedName>
</protein>
<dbReference type="AlphaFoldDB" id="A0A933W9F3"/>
<evidence type="ECO:0000313" key="2">
    <source>
        <dbReference type="Proteomes" id="UP000696931"/>
    </source>
</evidence>
<dbReference type="EMBL" id="JACRIW010000020">
    <property type="protein sequence ID" value="MBI5168314.1"/>
    <property type="molecule type" value="Genomic_DNA"/>
</dbReference>
<accession>A0A933W9F3</accession>
<gene>
    <name evidence="1" type="ORF">HZA61_02380</name>
</gene>
<name>A0A933W9F3_UNCEI</name>
<reference evidence="1" key="1">
    <citation type="submission" date="2020-07" db="EMBL/GenBank/DDBJ databases">
        <title>Huge and variable diversity of episymbiotic CPR bacteria and DPANN archaea in groundwater ecosystems.</title>
        <authorList>
            <person name="He C.Y."/>
            <person name="Keren R."/>
            <person name="Whittaker M."/>
            <person name="Farag I.F."/>
            <person name="Doudna J."/>
            <person name="Cate J.H.D."/>
            <person name="Banfield J.F."/>
        </authorList>
    </citation>
    <scope>NUCLEOTIDE SEQUENCE</scope>
    <source>
        <strain evidence="1">NC_groundwater_1813_Pr3_B-0.1um_71_17</strain>
    </source>
</reference>
<dbReference type="Proteomes" id="UP000696931">
    <property type="component" value="Unassembled WGS sequence"/>
</dbReference>
<comment type="caution">
    <text evidence="1">The sequence shown here is derived from an EMBL/GenBank/DDBJ whole genome shotgun (WGS) entry which is preliminary data.</text>
</comment>